<dbReference type="InterPro" id="IPR052825">
    <property type="entry name" value="CCD-Prefoldin_beta-like"/>
</dbReference>
<protein>
    <submittedName>
        <fullName evidence="2">Uncharacterized protein</fullName>
    </submittedName>
</protein>
<dbReference type="InterPro" id="IPR031476">
    <property type="entry name" value="DUF4686"/>
</dbReference>
<name>A0A0N8JYC7_SCLFO</name>
<organism evidence="2 3">
    <name type="scientific">Scleropages formosus</name>
    <name type="common">Asian bonytongue</name>
    <name type="synonym">Osteoglossum formosum</name>
    <dbReference type="NCBI Taxonomy" id="113540"/>
    <lineage>
        <taxon>Eukaryota</taxon>
        <taxon>Metazoa</taxon>
        <taxon>Chordata</taxon>
        <taxon>Craniata</taxon>
        <taxon>Vertebrata</taxon>
        <taxon>Euteleostomi</taxon>
        <taxon>Actinopterygii</taxon>
        <taxon>Neopterygii</taxon>
        <taxon>Teleostei</taxon>
        <taxon>Osteoglossocephala</taxon>
        <taxon>Osteoglossomorpha</taxon>
        <taxon>Osteoglossiformes</taxon>
        <taxon>Osteoglossidae</taxon>
        <taxon>Scleropages</taxon>
    </lineage>
</organism>
<keyword evidence="1" id="KW-0175">Coiled coil</keyword>
<comment type="caution">
    <text evidence="2">The sequence shown here is derived from an EMBL/GenBank/DDBJ whole genome shotgun (WGS) entry which is preliminary data.</text>
</comment>
<sequence>MVQVRLSQNTCLNLRQQVASSQQESERLHEELQQVSQQLDAQIRQAHCMHSPPTRIHPTFPLHSPPRKYNEKQTHHKLKLRKAKQIYIKEMVLRDERNQKLENDLALATTLSEKERAFTRTFMAENEKLLLEKGELQRRLNEAEETGSSSSRLASAVQQRVNFLEEENRQLQDRTLLLSNHVGSLERALRNAQLACSME</sequence>
<dbReference type="AlphaFoldDB" id="A0A0N8JYC7"/>
<feature type="coiled-coil region" evidence="1">
    <location>
        <begin position="126"/>
        <end position="174"/>
    </location>
</feature>
<dbReference type="PANTHER" id="PTHR34479">
    <property type="entry name" value="COILED-COIL DOMAIN-CONTAINING PROTEIN 30"/>
    <property type="match status" value="1"/>
</dbReference>
<proteinExistence type="predicted"/>
<evidence type="ECO:0000313" key="2">
    <source>
        <dbReference type="EMBL" id="KPP66169.1"/>
    </source>
</evidence>
<evidence type="ECO:0000313" key="3">
    <source>
        <dbReference type="Proteomes" id="UP000034805"/>
    </source>
</evidence>
<accession>A0A0N8JYC7</accession>
<reference evidence="2 3" key="1">
    <citation type="submission" date="2015-08" db="EMBL/GenBank/DDBJ databases">
        <title>The genome of the Asian arowana (Scleropages formosus).</title>
        <authorList>
            <person name="Tan M.H."/>
            <person name="Gan H.M."/>
            <person name="Croft L.J."/>
            <person name="Austin C.M."/>
        </authorList>
    </citation>
    <scope>NUCLEOTIDE SEQUENCE [LARGE SCALE GENOMIC DNA]</scope>
    <source>
        <strain evidence="2">Aro1</strain>
    </source>
</reference>
<dbReference type="Proteomes" id="UP000034805">
    <property type="component" value="Unassembled WGS sequence"/>
</dbReference>
<gene>
    <name evidence="2" type="ORF">Z043_115355</name>
</gene>
<feature type="coiled-coil region" evidence="1">
    <location>
        <begin position="11"/>
        <end position="45"/>
    </location>
</feature>
<dbReference type="EMBL" id="JARO02005822">
    <property type="protein sequence ID" value="KPP66169.1"/>
    <property type="molecule type" value="Genomic_DNA"/>
</dbReference>
<evidence type="ECO:0000256" key="1">
    <source>
        <dbReference type="SAM" id="Coils"/>
    </source>
</evidence>
<dbReference type="PANTHER" id="PTHR34479:SF1">
    <property type="entry name" value="COILED-COIL DOMAIN-CONTAINING PROTEIN 30"/>
    <property type="match status" value="1"/>
</dbReference>
<feature type="non-terminal residue" evidence="2">
    <location>
        <position position="199"/>
    </location>
</feature>
<dbReference type="Pfam" id="PF15742">
    <property type="entry name" value="DUF4686"/>
    <property type="match status" value="1"/>
</dbReference>